<evidence type="ECO:0000313" key="3">
    <source>
        <dbReference type="Proteomes" id="UP000823775"/>
    </source>
</evidence>
<name>A0ABS8TBB0_DATST</name>
<dbReference type="Proteomes" id="UP000823775">
    <property type="component" value="Unassembled WGS sequence"/>
</dbReference>
<feature type="region of interest" description="Disordered" evidence="1">
    <location>
        <begin position="1"/>
        <end position="25"/>
    </location>
</feature>
<keyword evidence="3" id="KW-1185">Reference proteome</keyword>
<gene>
    <name evidence="2" type="ORF">HAX54_007144</name>
</gene>
<organism evidence="2 3">
    <name type="scientific">Datura stramonium</name>
    <name type="common">Jimsonweed</name>
    <name type="synonym">Common thornapple</name>
    <dbReference type="NCBI Taxonomy" id="4076"/>
    <lineage>
        <taxon>Eukaryota</taxon>
        <taxon>Viridiplantae</taxon>
        <taxon>Streptophyta</taxon>
        <taxon>Embryophyta</taxon>
        <taxon>Tracheophyta</taxon>
        <taxon>Spermatophyta</taxon>
        <taxon>Magnoliopsida</taxon>
        <taxon>eudicotyledons</taxon>
        <taxon>Gunneridae</taxon>
        <taxon>Pentapetalae</taxon>
        <taxon>asterids</taxon>
        <taxon>lamiids</taxon>
        <taxon>Solanales</taxon>
        <taxon>Solanaceae</taxon>
        <taxon>Solanoideae</taxon>
        <taxon>Datureae</taxon>
        <taxon>Datura</taxon>
    </lineage>
</organism>
<protein>
    <submittedName>
        <fullName evidence="2">Uncharacterized protein</fullName>
    </submittedName>
</protein>
<reference evidence="2 3" key="1">
    <citation type="journal article" date="2021" name="BMC Genomics">
        <title>Datura genome reveals duplications of psychoactive alkaloid biosynthetic genes and high mutation rate following tissue culture.</title>
        <authorList>
            <person name="Rajewski A."/>
            <person name="Carter-House D."/>
            <person name="Stajich J."/>
            <person name="Litt A."/>
        </authorList>
    </citation>
    <scope>NUCLEOTIDE SEQUENCE [LARGE SCALE GENOMIC DNA]</scope>
    <source>
        <strain evidence="2">AR-01</strain>
    </source>
</reference>
<feature type="compositionally biased region" description="Polar residues" evidence="1">
    <location>
        <begin position="1"/>
        <end position="18"/>
    </location>
</feature>
<comment type="caution">
    <text evidence="2">The sequence shown here is derived from an EMBL/GenBank/DDBJ whole genome shotgun (WGS) entry which is preliminary data.</text>
</comment>
<sequence>MSAPSTSFASLVPNTGIQPCSDKRSRPVGELGSLIQEANINTVLVDYGWPPQEFHVEAPSAFESIISSRSDYIFAYTYPLA</sequence>
<proteinExistence type="predicted"/>
<dbReference type="EMBL" id="JACEIK010001366">
    <property type="protein sequence ID" value="MCD7468719.1"/>
    <property type="molecule type" value="Genomic_DNA"/>
</dbReference>
<evidence type="ECO:0000256" key="1">
    <source>
        <dbReference type="SAM" id="MobiDB-lite"/>
    </source>
</evidence>
<accession>A0ABS8TBB0</accession>
<evidence type="ECO:0000313" key="2">
    <source>
        <dbReference type="EMBL" id="MCD7468719.1"/>
    </source>
</evidence>